<evidence type="ECO:0000313" key="2">
    <source>
        <dbReference type="EMBL" id="KAH9372427.1"/>
    </source>
</evidence>
<reference evidence="2 3" key="1">
    <citation type="journal article" date="2020" name="Cell">
        <title>Large-Scale Comparative Analyses of Tick Genomes Elucidate Their Genetic Diversity and Vector Capacities.</title>
        <authorList>
            <consortium name="Tick Genome and Microbiome Consortium (TIGMIC)"/>
            <person name="Jia N."/>
            <person name="Wang J."/>
            <person name="Shi W."/>
            <person name="Du L."/>
            <person name="Sun Y."/>
            <person name="Zhan W."/>
            <person name="Jiang J.F."/>
            <person name="Wang Q."/>
            <person name="Zhang B."/>
            <person name="Ji P."/>
            <person name="Bell-Sakyi L."/>
            <person name="Cui X.M."/>
            <person name="Yuan T.T."/>
            <person name="Jiang B.G."/>
            <person name="Yang W.F."/>
            <person name="Lam T.T."/>
            <person name="Chang Q.C."/>
            <person name="Ding S.J."/>
            <person name="Wang X.J."/>
            <person name="Zhu J.G."/>
            <person name="Ruan X.D."/>
            <person name="Zhao L."/>
            <person name="Wei J.T."/>
            <person name="Ye R.Z."/>
            <person name="Que T.C."/>
            <person name="Du C.H."/>
            <person name="Zhou Y.H."/>
            <person name="Cheng J.X."/>
            <person name="Dai P.F."/>
            <person name="Guo W.B."/>
            <person name="Han X.H."/>
            <person name="Huang E.J."/>
            <person name="Li L.F."/>
            <person name="Wei W."/>
            <person name="Gao Y.C."/>
            <person name="Liu J.Z."/>
            <person name="Shao H.Z."/>
            <person name="Wang X."/>
            <person name="Wang C.C."/>
            <person name="Yang T.C."/>
            <person name="Huo Q.B."/>
            <person name="Li W."/>
            <person name="Chen H.Y."/>
            <person name="Chen S.E."/>
            <person name="Zhou L.G."/>
            <person name="Ni X.B."/>
            <person name="Tian J.H."/>
            <person name="Sheng Y."/>
            <person name="Liu T."/>
            <person name="Pan Y.S."/>
            <person name="Xia L.Y."/>
            <person name="Li J."/>
            <person name="Zhao F."/>
            <person name="Cao W.C."/>
        </authorList>
    </citation>
    <scope>NUCLEOTIDE SEQUENCE [LARGE SCALE GENOMIC DNA]</scope>
    <source>
        <strain evidence="2">HaeL-2018</strain>
    </source>
</reference>
<evidence type="ECO:0000256" key="1">
    <source>
        <dbReference type="SAM" id="MobiDB-lite"/>
    </source>
</evidence>
<dbReference type="AlphaFoldDB" id="A0A9J6GB58"/>
<sequence>MKCFHNLVFTHRRRGIVDTSATPTMTLTYVRKTSLPPQNDPTQLIHSRTEHGSTTTLVGDHRLTVINVYWSPNQPFGTLPPATRPRSYCEFS</sequence>
<keyword evidence="3" id="KW-1185">Reference proteome</keyword>
<dbReference type="Proteomes" id="UP000821853">
    <property type="component" value="Chromosome 4"/>
</dbReference>
<proteinExistence type="predicted"/>
<dbReference type="VEuPathDB" id="VectorBase:HLOH_056202"/>
<feature type="region of interest" description="Disordered" evidence="1">
    <location>
        <begin position="33"/>
        <end position="53"/>
    </location>
</feature>
<gene>
    <name evidence="2" type="ORF">HPB48_008915</name>
</gene>
<comment type="caution">
    <text evidence="2">The sequence shown here is derived from an EMBL/GenBank/DDBJ whole genome shotgun (WGS) entry which is preliminary data.</text>
</comment>
<accession>A0A9J6GB58</accession>
<protein>
    <submittedName>
        <fullName evidence="2">Uncharacterized protein</fullName>
    </submittedName>
</protein>
<organism evidence="2 3">
    <name type="scientific">Haemaphysalis longicornis</name>
    <name type="common">Bush tick</name>
    <dbReference type="NCBI Taxonomy" id="44386"/>
    <lineage>
        <taxon>Eukaryota</taxon>
        <taxon>Metazoa</taxon>
        <taxon>Ecdysozoa</taxon>
        <taxon>Arthropoda</taxon>
        <taxon>Chelicerata</taxon>
        <taxon>Arachnida</taxon>
        <taxon>Acari</taxon>
        <taxon>Parasitiformes</taxon>
        <taxon>Ixodida</taxon>
        <taxon>Ixodoidea</taxon>
        <taxon>Ixodidae</taxon>
        <taxon>Haemaphysalinae</taxon>
        <taxon>Haemaphysalis</taxon>
    </lineage>
</organism>
<name>A0A9J6GB58_HAELO</name>
<evidence type="ECO:0000313" key="3">
    <source>
        <dbReference type="Proteomes" id="UP000821853"/>
    </source>
</evidence>
<dbReference type="EMBL" id="JABSTR010000006">
    <property type="protein sequence ID" value="KAH9372427.1"/>
    <property type="molecule type" value="Genomic_DNA"/>
</dbReference>
<feature type="compositionally biased region" description="Polar residues" evidence="1">
    <location>
        <begin position="35"/>
        <end position="53"/>
    </location>
</feature>